<dbReference type="PANTHER" id="PTHR11986:SF79">
    <property type="entry name" value="ACETYLORNITHINE AMINOTRANSFERASE, MITOCHONDRIAL"/>
    <property type="match status" value="1"/>
</dbReference>
<dbReference type="Gene3D" id="3.40.640.10">
    <property type="entry name" value="Type I PLP-dependent aspartate aminotransferase-like (Major domain)"/>
    <property type="match status" value="1"/>
</dbReference>
<evidence type="ECO:0000256" key="2">
    <source>
        <dbReference type="ARBA" id="ARBA00022576"/>
    </source>
</evidence>
<dbReference type="InterPro" id="IPR015422">
    <property type="entry name" value="PyrdxlP-dep_Trfase_small"/>
</dbReference>
<dbReference type="PANTHER" id="PTHR11986">
    <property type="entry name" value="AMINOTRANSFERASE CLASS III"/>
    <property type="match status" value="1"/>
</dbReference>
<dbReference type="SUPFAM" id="SSF53383">
    <property type="entry name" value="PLP-dependent transferases"/>
    <property type="match status" value="1"/>
</dbReference>
<accession>A0A261EZ73</accession>
<dbReference type="FunFam" id="3.40.640.10:FF:000004">
    <property type="entry name" value="Acetylornithine aminotransferase"/>
    <property type="match status" value="1"/>
</dbReference>
<dbReference type="EMBL" id="MWWR01000005">
    <property type="protein sequence ID" value="OZG52138.1"/>
    <property type="molecule type" value="Genomic_DNA"/>
</dbReference>
<keyword evidence="7" id="KW-1185">Reference proteome</keyword>
<dbReference type="InterPro" id="IPR050103">
    <property type="entry name" value="Class-III_PLP-dep_AT"/>
</dbReference>
<comment type="caution">
    <text evidence="6">The sequence shown here is derived from an EMBL/GenBank/DDBJ whole genome shotgun (WGS) entry which is preliminary data.</text>
</comment>
<keyword evidence="3 6" id="KW-0808">Transferase</keyword>
<dbReference type="GO" id="GO:0008483">
    <property type="term" value="F:transaminase activity"/>
    <property type="evidence" value="ECO:0007669"/>
    <property type="project" value="UniProtKB-KW"/>
</dbReference>
<dbReference type="OrthoDB" id="3246809at2"/>
<gene>
    <name evidence="6" type="ORF">PSRA_0688</name>
</gene>
<keyword evidence="2 6" id="KW-0032">Aminotransferase</keyword>
<comment type="similarity">
    <text evidence="5">Belongs to the class-III pyridoxal-phosphate-dependent aminotransferase family.</text>
</comment>
<dbReference type="Gene3D" id="3.90.1150.10">
    <property type="entry name" value="Aspartate Aminotransferase, domain 1"/>
    <property type="match status" value="1"/>
</dbReference>
<organism evidence="6 7">
    <name type="scientific">Pseudoscardovia radai</name>
    <dbReference type="NCBI Taxonomy" id="987066"/>
    <lineage>
        <taxon>Bacteria</taxon>
        <taxon>Bacillati</taxon>
        <taxon>Actinomycetota</taxon>
        <taxon>Actinomycetes</taxon>
        <taxon>Bifidobacteriales</taxon>
        <taxon>Bifidobacteriaceae</taxon>
        <taxon>Pseudoscardovia</taxon>
    </lineage>
</organism>
<keyword evidence="4 5" id="KW-0663">Pyridoxal phosphate</keyword>
<dbReference type="InterPro" id="IPR005814">
    <property type="entry name" value="Aminotrans_3"/>
</dbReference>
<dbReference type="Proteomes" id="UP000216725">
    <property type="component" value="Unassembled WGS sequence"/>
</dbReference>
<dbReference type="GO" id="GO:0030170">
    <property type="term" value="F:pyridoxal phosphate binding"/>
    <property type="evidence" value="ECO:0007669"/>
    <property type="project" value="InterPro"/>
</dbReference>
<dbReference type="GO" id="GO:0042802">
    <property type="term" value="F:identical protein binding"/>
    <property type="evidence" value="ECO:0007669"/>
    <property type="project" value="TreeGrafter"/>
</dbReference>
<dbReference type="InterPro" id="IPR015421">
    <property type="entry name" value="PyrdxlP-dep_Trfase_major"/>
</dbReference>
<dbReference type="RefSeq" id="WP_094660520.1">
    <property type="nucleotide sequence ID" value="NZ_JBKZBO010000028.1"/>
</dbReference>
<evidence type="ECO:0000313" key="7">
    <source>
        <dbReference type="Proteomes" id="UP000216725"/>
    </source>
</evidence>
<name>A0A261EZ73_9BIFI</name>
<protein>
    <submittedName>
        <fullName evidence="6">Putrescine aminotransferase</fullName>
    </submittedName>
</protein>
<dbReference type="AlphaFoldDB" id="A0A261EZ73"/>
<sequence length="464" mass="51121">MTAASTLYPGFLTLDDAFNLTEDKVREMQLKHMNEYRTKLGLQGGLTFDIKHAEGCYIWDAQGNKRLDFIGCVGVYLLGHNNPFVIENVLKYLRSKPLTMDPMALKPITAAFAHDMALITPELTRTITNGGGGAEAVEAVLKLVRIAAGRNHPERRRIVSTLNSFHGKTLGAVTTGGKDVWRRWQPRVAGHTYIPYGDIDAVEAELSKGDVIAFIAETIQGEGGVVVPEEDYFPAVRHLCDKYGTYMIMDEVQAGSCRTGNIWAFQHYDGLIPDAFTFAKGMSDGVLPVSGIQVKDSLYQEAYGSYDSAMMHTATYQDNNISAAVALSCLQYMVEHDVATHVRTKGAEFFAKLETVREKYPDVISEVRGRGFMIGLKFGVDSQGAGYANRVAAVMAQKYFVHTMTSTNNDTILRVYPNIATTDEDFDWFIDALDHSIEDVIRTAAPAGAEASEPVKAEQLVSAR</sequence>
<dbReference type="InterPro" id="IPR015424">
    <property type="entry name" value="PyrdxlP-dep_Trfase"/>
</dbReference>
<evidence type="ECO:0000313" key="6">
    <source>
        <dbReference type="EMBL" id="OZG52138.1"/>
    </source>
</evidence>
<dbReference type="CDD" id="cd00610">
    <property type="entry name" value="OAT_like"/>
    <property type="match status" value="1"/>
</dbReference>
<evidence type="ECO:0000256" key="1">
    <source>
        <dbReference type="ARBA" id="ARBA00001933"/>
    </source>
</evidence>
<evidence type="ECO:0000256" key="5">
    <source>
        <dbReference type="RuleBase" id="RU003560"/>
    </source>
</evidence>
<comment type="cofactor">
    <cofactor evidence="1">
        <name>pyridoxal 5'-phosphate</name>
        <dbReference type="ChEBI" id="CHEBI:597326"/>
    </cofactor>
</comment>
<dbReference type="PIRSF" id="PIRSF000521">
    <property type="entry name" value="Transaminase_4ab_Lys_Orn"/>
    <property type="match status" value="1"/>
</dbReference>
<evidence type="ECO:0000256" key="4">
    <source>
        <dbReference type="ARBA" id="ARBA00022898"/>
    </source>
</evidence>
<reference evidence="6 7" key="1">
    <citation type="journal article" date="2017" name="BMC Genomics">
        <title>Comparative genomic and phylogenomic analyses of the Bifidobacteriaceae family.</title>
        <authorList>
            <person name="Lugli G.A."/>
            <person name="Milani C."/>
            <person name="Turroni F."/>
            <person name="Duranti S."/>
            <person name="Mancabelli L."/>
            <person name="Mangifesta M."/>
            <person name="Ferrario C."/>
            <person name="Modesto M."/>
            <person name="Mattarelli P."/>
            <person name="Jiri K."/>
            <person name="van Sinderen D."/>
            <person name="Ventura M."/>
        </authorList>
    </citation>
    <scope>NUCLEOTIDE SEQUENCE [LARGE SCALE GENOMIC DNA]</scope>
    <source>
        <strain evidence="6 7">DSM 24742</strain>
    </source>
</reference>
<evidence type="ECO:0000256" key="3">
    <source>
        <dbReference type="ARBA" id="ARBA00022679"/>
    </source>
</evidence>
<proteinExistence type="inferred from homology"/>
<dbReference type="Pfam" id="PF00202">
    <property type="entry name" value="Aminotran_3"/>
    <property type="match status" value="1"/>
</dbReference>